<dbReference type="SMART" id="SM00729">
    <property type="entry name" value="Elp3"/>
    <property type="match status" value="1"/>
</dbReference>
<evidence type="ECO:0000313" key="10">
    <source>
        <dbReference type="EMBL" id="OSM05206.1"/>
    </source>
</evidence>
<reference evidence="10 11" key="1">
    <citation type="journal article" date="2016" name="BMC Genomics">
        <title>Combined genomic and structural analyses of a cultured magnetotactic bacterium reveals its niche adaptation to a dynamic environment.</title>
        <authorList>
            <person name="Araujo A.C."/>
            <person name="Morillo V."/>
            <person name="Cypriano J."/>
            <person name="Teixeira L.C."/>
            <person name="Leao P."/>
            <person name="Lyra S."/>
            <person name="Almeida L.G."/>
            <person name="Bazylinski D.A."/>
            <person name="Vasconcellos A.T."/>
            <person name="Abreu F."/>
            <person name="Lins U."/>
        </authorList>
    </citation>
    <scope>NUCLEOTIDE SEQUENCE [LARGE SCALE GENOMIC DNA]</scope>
    <source>
        <strain evidence="10 11">IT-1</strain>
    </source>
</reference>
<dbReference type="PROSITE" id="PS51918">
    <property type="entry name" value="RADICAL_SAM"/>
    <property type="match status" value="1"/>
</dbReference>
<feature type="domain" description="B12-binding" evidence="8">
    <location>
        <begin position="13"/>
        <end position="158"/>
    </location>
</feature>
<dbReference type="SUPFAM" id="SSF102114">
    <property type="entry name" value="Radical SAM enzymes"/>
    <property type="match status" value="1"/>
</dbReference>
<dbReference type="RefSeq" id="WP_085441833.1">
    <property type="nucleotide sequence ID" value="NZ_LVJN01000018.1"/>
</dbReference>
<proteinExistence type="predicted"/>
<evidence type="ECO:0000313" key="11">
    <source>
        <dbReference type="Proteomes" id="UP000194003"/>
    </source>
</evidence>
<dbReference type="STRING" id="1434232.MAIT1_03367"/>
<dbReference type="Gene3D" id="3.40.50.280">
    <property type="entry name" value="Cobalamin-binding domain"/>
    <property type="match status" value="1"/>
</dbReference>
<dbReference type="SFLD" id="SFLDG01123">
    <property type="entry name" value="methyltransferase_(Class_B)"/>
    <property type="match status" value="1"/>
</dbReference>
<evidence type="ECO:0000256" key="7">
    <source>
        <dbReference type="ARBA" id="ARBA00023014"/>
    </source>
</evidence>
<dbReference type="Gene3D" id="3.80.30.20">
    <property type="entry name" value="tm_1862 like domain"/>
    <property type="match status" value="1"/>
</dbReference>
<evidence type="ECO:0000259" key="8">
    <source>
        <dbReference type="PROSITE" id="PS51332"/>
    </source>
</evidence>
<gene>
    <name evidence="10" type="ORF">MAIT1_03367</name>
</gene>
<evidence type="ECO:0000256" key="4">
    <source>
        <dbReference type="ARBA" id="ARBA00022691"/>
    </source>
</evidence>
<dbReference type="OrthoDB" id="9801424at2"/>
<dbReference type="Pfam" id="PF02310">
    <property type="entry name" value="B12-binding"/>
    <property type="match status" value="1"/>
</dbReference>
<dbReference type="InterPro" id="IPR051198">
    <property type="entry name" value="BchE-like"/>
</dbReference>
<name>A0A1Y2K944_9PROT</name>
<dbReference type="InterPro" id="IPR058240">
    <property type="entry name" value="rSAM_sf"/>
</dbReference>
<sequence>MAQPLDVLFINPGDRKQLYQNLGDGMSAIEPPIYSAMFADYMRRKGYSVAIYDTPAMSGPAEHAARAAVEDYKARLIVIPVYGFQPSASTQNMSSAGKIAKLIKEASPAQKILITGTHPAALPKRTLMEEAVDYVCDGEGPITIEAVVEALKGSGDVSRAPALWRIEDGEVIPPQAAAPLITDLDGTMPLPAWDLLPMDRYRAHNWHCFDHIDQRQPYASLYTTLGCPFKCNFCCINAPFGKPSYRMWSPETVVAMIGNLVKNYGVKNIKFVDEMFVLNKRHVEAICDGIIANGYDVNIWAYARVDTAYPELLDKMRAAGINWLALGIESASDFVRDGAEKSLNDSEIVQAVRRVEDAGIHVLGNYIFGLPDDTLESMQRTLDMALELKSAFINFYSAMAYPGSQLYTEAVSKGAKLPEQWHHFSQHAYDTLPLANDQLSAGEILAFRDYAFDRYFHDQGYLSMVEKRFGTNVLDHIKEMRAMTLPRKLLDEDPSLMANLRARDNA</sequence>
<accession>A0A1Y2K944</accession>
<keyword evidence="2" id="KW-0489">Methyltransferase</keyword>
<keyword evidence="5" id="KW-0479">Metal-binding</keyword>
<evidence type="ECO:0000256" key="2">
    <source>
        <dbReference type="ARBA" id="ARBA00022603"/>
    </source>
</evidence>
<keyword evidence="4" id="KW-0949">S-adenosyl-L-methionine</keyword>
<organism evidence="10 11">
    <name type="scientific">Magnetofaba australis IT-1</name>
    <dbReference type="NCBI Taxonomy" id="1434232"/>
    <lineage>
        <taxon>Bacteria</taxon>
        <taxon>Pseudomonadati</taxon>
        <taxon>Pseudomonadota</taxon>
        <taxon>Magnetococcia</taxon>
        <taxon>Magnetococcales</taxon>
        <taxon>Magnetococcaceae</taxon>
        <taxon>Magnetofaba</taxon>
    </lineage>
</organism>
<comment type="cofactor">
    <cofactor evidence="1">
        <name>[4Fe-4S] cluster</name>
        <dbReference type="ChEBI" id="CHEBI:49883"/>
    </cofactor>
</comment>
<dbReference type="InterPro" id="IPR006638">
    <property type="entry name" value="Elp3/MiaA/NifB-like_rSAM"/>
</dbReference>
<evidence type="ECO:0000256" key="3">
    <source>
        <dbReference type="ARBA" id="ARBA00022679"/>
    </source>
</evidence>
<dbReference type="EMBL" id="LVJN01000018">
    <property type="protein sequence ID" value="OSM05206.1"/>
    <property type="molecule type" value="Genomic_DNA"/>
</dbReference>
<dbReference type="GO" id="GO:0003824">
    <property type="term" value="F:catalytic activity"/>
    <property type="evidence" value="ECO:0007669"/>
    <property type="project" value="InterPro"/>
</dbReference>
<evidence type="ECO:0000256" key="6">
    <source>
        <dbReference type="ARBA" id="ARBA00023004"/>
    </source>
</evidence>
<keyword evidence="7" id="KW-0411">Iron-sulfur</keyword>
<evidence type="ECO:0000256" key="1">
    <source>
        <dbReference type="ARBA" id="ARBA00001966"/>
    </source>
</evidence>
<keyword evidence="3" id="KW-0808">Transferase</keyword>
<dbReference type="Pfam" id="PF04055">
    <property type="entry name" value="Radical_SAM"/>
    <property type="match status" value="1"/>
</dbReference>
<dbReference type="InterPro" id="IPR007197">
    <property type="entry name" value="rSAM"/>
</dbReference>
<feature type="domain" description="Radical SAM core" evidence="9">
    <location>
        <begin position="213"/>
        <end position="434"/>
    </location>
</feature>
<keyword evidence="11" id="KW-1185">Reference proteome</keyword>
<dbReference type="SFLD" id="SFLDS00029">
    <property type="entry name" value="Radical_SAM"/>
    <property type="match status" value="1"/>
</dbReference>
<comment type="caution">
    <text evidence="10">The sequence shown here is derived from an EMBL/GenBank/DDBJ whole genome shotgun (WGS) entry which is preliminary data.</text>
</comment>
<dbReference type="InterPro" id="IPR006158">
    <property type="entry name" value="Cobalamin-bd"/>
</dbReference>
<dbReference type="GO" id="GO:0031419">
    <property type="term" value="F:cobalamin binding"/>
    <property type="evidence" value="ECO:0007669"/>
    <property type="project" value="InterPro"/>
</dbReference>
<dbReference type="PANTHER" id="PTHR43409">
    <property type="entry name" value="ANAEROBIC MAGNESIUM-PROTOPORPHYRIN IX MONOMETHYL ESTER CYCLASE-RELATED"/>
    <property type="match status" value="1"/>
</dbReference>
<dbReference type="AlphaFoldDB" id="A0A1Y2K944"/>
<dbReference type="SFLD" id="SFLDG01082">
    <property type="entry name" value="B12-binding_domain_containing"/>
    <property type="match status" value="1"/>
</dbReference>
<dbReference type="GO" id="GO:0046872">
    <property type="term" value="F:metal ion binding"/>
    <property type="evidence" value="ECO:0007669"/>
    <property type="project" value="UniProtKB-KW"/>
</dbReference>
<dbReference type="PANTHER" id="PTHR43409:SF7">
    <property type="entry name" value="BLL1977 PROTEIN"/>
    <property type="match status" value="1"/>
</dbReference>
<dbReference type="GO" id="GO:0051539">
    <property type="term" value="F:4 iron, 4 sulfur cluster binding"/>
    <property type="evidence" value="ECO:0007669"/>
    <property type="project" value="UniProtKB-KW"/>
</dbReference>
<evidence type="ECO:0000256" key="5">
    <source>
        <dbReference type="ARBA" id="ARBA00022723"/>
    </source>
</evidence>
<protein>
    <submittedName>
        <fullName evidence="10">Putative radical SAM domain-containing protein</fullName>
    </submittedName>
</protein>
<dbReference type="Proteomes" id="UP000194003">
    <property type="component" value="Unassembled WGS sequence"/>
</dbReference>
<dbReference type="InterPro" id="IPR034466">
    <property type="entry name" value="Methyltransferase_Class_B"/>
</dbReference>
<evidence type="ECO:0000259" key="9">
    <source>
        <dbReference type="PROSITE" id="PS51918"/>
    </source>
</evidence>
<dbReference type="InterPro" id="IPR023404">
    <property type="entry name" value="rSAM_horseshoe"/>
</dbReference>
<dbReference type="PROSITE" id="PS51332">
    <property type="entry name" value="B12_BINDING"/>
    <property type="match status" value="1"/>
</dbReference>
<keyword evidence="6" id="KW-0408">Iron</keyword>